<dbReference type="Proteomes" id="UP000006919">
    <property type="component" value="Chromosome"/>
</dbReference>
<dbReference type="AlphaFoldDB" id="E6UHB9"/>
<reference evidence="1 2" key="1">
    <citation type="journal article" date="2011" name="J. Bacteriol.">
        <title>Complete genome of the cellulolytic ruminal bacterium Ruminococcus albus 7.</title>
        <authorList>
            <person name="Suen G."/>
            <person name="Stevenson D.M."/>
            <person name="Bruce D.C."/>
            <person name="Chertkov O."/>
            <person name="Copeland A."/>
            <person name="Cheng J.F."/>
            <person name="Detter C."/>
            <person name="Detter J.C."/>
            <person name="Goodwin L.A."/>
            <person name="Han C.S."/>
            <person name="Hauser L.J."/>
            <person name="Ivanova N.N."/>
            <person name="Kyrpides N.C."/>
            <person name="Land M.L."/>
            <person name="Lapidus A."/>
            <person name="Lucas S."/>
            <person name="Ovchinnikova G."/>
            <person name="Pitluck S."/>
            <person name="Tapia R."/>
            <person name="Woyke T."/>
            <person name="Boyum J."/>
            <person name="Mead D."/>
            <person name="Weimer P.J."/>
        </authorList>
    </citation>
    <scope>NUCLEOTIDE SEQUENCE [LARGE SCALE GENOMIC DNA]</scope>
    <source>
        <strain evidence="2">ATCC 27210 / DSM 20455 / JCM 14654 / NCDO 2250 / 7</strain>
    </source>
</reference>
<evidence type="ECO:0000313" key="2">
    <source>
        <dbReference type="Proteomes" id="UP000006919"/>
    </source>
</evidence>
<gene>
    <name evidence="1" type="ordered locus">Rumal_2727</name>
</gene>
<dbReference type="EMBL" id="CP002403">
    <property type="protein sequence ID" value="ADU23197.1"/>
    <property type="molecule type" value="Genomic_DNA"/>
</dbReference>
<accession>E6UHB9</accession>
<evidence type="ECO:0000313" key="1">
    <source>
        <dbReference type="EMBL" id="ADU23197.1"/>
    </source>
</evidence>
<proteinExistence type="predicted"/>
<protein>
    <submittedName>
        <fullName evidence="1">Uncharacterized protein</fullName>
    </submittedName>
</protein>
<dbReference type="HOGENOM" id="CLU_3204848_0_0_9"/>
<name>E6UHB9_RUMA7</name>
<organism evidence="1 2">
    <name type="scientific">Ruminococcus albus (strain ATCC 27210 / DSM 20455 / JCM 14654 / NCDO 2250 / 7)</name>
    <dbReference type="NCBI Taxonomy" id="697329"/>
    <lineage>
        <taxon>Bacteria</taxon>
        <taxon>Bacillati</taxon>
        <taxon>Bacillota</taxon>
        <taxon>Clostridia</taxon>
        <taxon>Eubacteriales</taxon>
        <taxon>Oscillospiraceae</taxon>
        <taxon>Ruminococcus</taxon>
    </lineage>
</organism>
<sequence length="45" mass="5452">MEYNFYVEKPIDRDELHQSIIDILKELSNKNRSMMTTILLHVILF</sequence>
<dbReference type="KEGG" id="ral:Rumal_2727"/>